<evidence type="ECO:0000256" key="1">
    <source>
        <dbReference type="ARBA" id="ARBA00004477"/>
    </source>
</evidence>
<evidence type="ECO:0000256" key="9">
    <source>
        <dbReference type="ARBA" id="ARBA00023136"/>
    </source>
</evidence>
<dbReference type="GO" id="GO:0000026">
    <property type="term" value="F:alpha-1,2-mannosyltransferase activity"/>
    <property type="evidence" value="ECO:0007669"/>
    <property type="project" value="EnsemblFungi"/>
</dbReference>
<keyword evidence="4 11" id="KW-0328">Glycosyltransferase</keyword>
<proteinExistence type="inferred from homology"/>
<evidence type="ECO:0000313" key="13">
    <source>
        <dbReference type="Proteomes" id="UP000187013"/>
    </source>
</evidence>
<dbReference type="PANTHER" id="PTHR22760:SF3">
    <property type="entry name" value="GPI MANNOSYLTRANSFERASE 4"/>
    <property type="match status" value="1"/>
</dbReference>
<name>A0A1Q3A074_ZYGRO</name>
<evidence type="ECO:0000256" key="11">
    <source>
        <dbReference type="RuleBase" id="RU363075"/>
    </source>
</evidence>
<feature type="transmembrane region" description="Helical" evidence="11">
    <location>
        <begin position="336"/>
        <end position="353"/>
    </location>
</feature>
<dbReference type="AlphaFoldDB" id="A0A1Q3A074"/>
<keyword evidence="9 11" id="KW-0472">Membrane</keyword>
<organism evidence="12 13">
    <name type="scientific">Zygosaccharomyces rouxii</name>
    <dbReference type="NCBI Taxonomy" id="4956"/>
    <lineage>
        <taxon>Eukaryota</taxon>
        <taxon>Fungi</taxon>
        <taxon>Dikarya</taxon>
        <taxon>Ascomycota</taxon>
        <taxon>Saccharomycotina</taxon>
        <taxon>Saccharomycetes</taxon>
        <taxon>Saccharomycetales</taxon>
        <taxon>Saccharomycetaceae</taxon>
        <taxon>Zygosaccharomyces</taxon>
    </lineage>
</organism>
<keyword evidence="3" id="KW-0337">GPI-anchor biosynthesis</keyword>
<dbReference type="GO" id="GO:0006276">
    <property type="term" value="P:plasmid maintenance"/>
    <property type="evidence" value="ECO:0007669"/>
    <property type="project" value="EnsemblFungi"/>
</dbReference>
<evidence type="ECO:0000256" key="7">
    <source>
        <dbReference type="ARBA" id="ARBA00022824"/>
    </source>
</evidence>
<dbReference type="PANTHER" id="PTHR22760">
    <property type="entry name" value="GLYCOSYLTRANSFERASE"/>
    <property type="match status" value="1"/>
</dbReference>
<comment type="caution">
    <text evidence="12">The sequence shown here is derived from an EMBL/GenBank/DDBJ whole genome shotgun (WGS) entry which is preliminary data.</text>
</comment>
<evidence type="ECO:0000313" key="12">
    <source>
        <dbReference type="EMBL" id="GAV49085.1"/>
    </source>
</evidence>
<evidence type="ECO:0000256" key="5">
    <source>
        <dbReference type="ARBA" id="ARBA00022679"/>
    </source>
</evidence>
<dbReference type="GO" id="GO:0006506">
    <property type="term" value="P:GPI anchor biosynthetic process"/>
    <property type="evidence" value="ECO:0007669"/>
    <property type="project" value="UniProtKB-KW"/>
</dbReference>
<comment type="similarity">
    <text evidence="10">Belongs to the glycosyltransferase 22 family. PIGZ subfamily.</text>
</comment>
<keyword evidence="5" id="KW-0808">Transferase</keyword>
<dbReference type="GO" id="GO:0005789">
    <property type="term" value="C:endoplasmic reticulum membrane"/>
    <property type="evidence" value="ECO:0007669"/>
    <property type="project" value="UniProtKB-SubCell"/>
</dbReference>
<reference evidence="12 13" key="1">
    <citation type="submission" date="2016-08" db="EMBL/GenBank/DDBJ databases">
        <title>Draft genome sequence of allopolyploid Zygosaccharomyces rouxii.</title>
        <authorList>
            <person name="Watanabe J."/>
            <person name="Uehara K."/>
            <person name="Mogi Y."/>
            <person name="Tsukioka Y."/>
        </authorList>
    </citation>
    <scope>NUCLEOTIDE SEQUENCE [LARGE SCALE GENOMIC DNA]</scope>
    <source>
        <strain evidence="12 13">NBRC 110957</strain>
    </source>
</reference>
<protein>
    <recommendedName>
        <fullName evidence="11">Mannosyltransferase</fullName>
        <ecNumber evidence="11">2.4.1.-</ecNumber>
    </recommendedName>
</protein>
<comment type="subcellular location">
    <subcellularLocation>
        <location evidence="1 11">Endoplasmic reticulum membrane</location>
        <topology evidence="1 11">Multi-pass membrane protein</topology>
    </subcellularLocation>
</comment>
<evidence type="ECO:0000256" key="3">
    <source>
        <dbReference type="ARBA" id="ARBA00022502"/>
    </source>
</evidence>
<feature type="transmembrane region" description="Helical" evidence="11">
    <location>
        <begin position="203"/>
        <end position="223"/>
    </location>
</feature>
<feature type="transmembrane region" description="Helical" evidence="11">
    <location>
        <begin position="287"/>
        <end position="306"/>
    </location>
</feature>
<keyword evidence="8 11" id="KW-1133">Transmembrane helix</keyword>
<dbReference type="InterPro" id="IPR005599">
    <property type="entry name" value="GPI_mannosylTrfase"/>
</dbReference>
<keyword evidence="6 11" id="KW-0812">Transmembrane</keyword>
<dbReference type="eggNOG" id="KOG4123">
    <property type="taxonomic scope" value="Eukaryota"/>
</dbReference>
<feature type="transmembrane region" description="Helical" evidence="11">
    <location>
        <begin position="133"/>
        <end position="151"/>
    </location>
</feature>
<dbReference type="Proteomes" id="UP000187013">
    <property type="component" value="Unassembled WGS sequence"/>
</dbReference>
<gene>
    <name evidence="12" type="ORF">ZYGR_0N04900</name>
</gene>
<sequence length="495" mass="56762">MNIDPLKSMKWLIWALIGVFIALQPSYIHPDEHFQSLEVLATRIGGVKGSIPWEFTQDHSARSFVPLYISHWWVFQFYGILSPLWILRLVRLQNFGLYLLISRYALNHLTHSGSQAEFLLQSSYIAWCHQSHSFSNSLETLLVLIALSLYSDLTKVPNGHHAMVKSAVLSIVITLGVFNRITFPVFLLIPSVVLFVKFYLRSWRSLMVLGITILLSALSFIYVDTLIYGGSRWVIAPWNNFKYNLDESNLAQHGLHPRYTHVLVNFPQLVGPTVLFLQIPRKSLRGWFTNIPVLSALSGLALLSVFKHQELRFLIPLAPLTLMSLKFNSYWKTYGVKAWIGFNIIMATVMGVLHQGGIVPLLDLIRDEPVGVHIWWKTYSPPTWMYANQRLITSTTNFVDNVERVDNVPFSSIHDHVVDLKGCDETLLNHTLHQFLLQNTNVQIIAPNSVAHRLESLQDNYHFQSLQSWPIHLDLDHIDFSSKLLGITQYSVTRR</sequence>
<feature type="transmembrane region" description="Helical" evidence="11">
    <location>
        <begin position="72"/>
        <end position="90"/>
    </location>
</feature>
<dbReference type="OMA" id="HGIHPRY"/>
<dbReference type="EC" id="2.4.1.-" evidence="11"/>
<evidence type="ECO:0000256" key="8">
    <source>
        <dbReference type="ARBA" id="ARBA00022989"/>
    </source>
</evidence>
<dbReference type="EMBL" id="BDGX01000014">
    <property type="protein sequence ID" value="GAV49085.1"/>
    <property type="molecule type" value="Genomic_DNA"/>
</dbReference>
<accession>A0A1Q3A074</accession>
<comment type="pathway">
    <text evidence="2">Glycolipid biosynthesis; glycosylphosphatidylinositol-anchor biosynthesis.</text>
</comment>
<keyword evidence="7 11" id="KW-0256">Endoplasmic reticulum</keyword>
<evidence type="ECO:0000256" key="4">
    <source>
        <dbReference type="ARBA" id="ARBA00022676"/>
    </source>
</evidence>
<dbReference type="Pfam" id="PF03901">
    <property type="entry name" value="Glyco_transf_22"/>
    <property type="match status" value="1"/>
</dbReference>
<evidence type="ECO:0000256" key="10">
    <source>
        <dbReference type="ARBA" id="ARBA00038466"/>
    </source>
</evidence>
<feature type="transmembrane region" description="Helical" evidence="11">
    <location>
        <begin position="171"/>
        <end position="196"/>
    </location>
</feature>
<evidence type="ECO:0000256" key="6">
    <source>
        <dbReference type="ARBA" id="ARBA00022692"/>
    </source>
</evidence>
<evidence type="ECO:0000256" key="2">
    <source>
        <dbReference type="ARBA" id="ARBA00004687"/>
    </source>
</evidence>
<dbReference type="OrthoDB" id="10066429at2759"/>